<comment type="caution">
    <text evidence="1">The sequence shown here is derived from an EMBL/GenBank/DDBJ whole genome shotgun (WGS) entry which is preliminary data.</text>
</comment>
<protein>
    <submittedName>
        <fullName evidence="1">Uncharacterized protein</fullName>
    </submittedName>
</protein>
<reference evidence="1 2" key="1">
    <citation type="submission" date="2019-03" db="EMBL/GenBank/DDBJ databases">
        <title>Single cell metagenomics reveals metabolic interactions within the superorganism composed of flagellate Streblomastix strix and complex community of Bacteroidetes bacteria on its surface.</title>
        <authorList>
            <person name="Treitli S.C."/>
            <person name="Kolisko M."/>
            <person name="Husnik F."/>
            <person name="Keeling P."/>
            <person name="Hampl V."/>
        </authorList>
    </citation>
    <scope>NUCLEOTIDE SEQUENCE [LARGE SCALE GENOMIC DNA]</scope>
    <source>
        <strain evidence="1">ST1C</strain>
    </source>
</reference>
<dbReference type="Proteomes" id="UP000324800">
    <property type="component" value="Unassembled WGS sequence"/>
</dbReference>
<name>A0A5J4WUM4_9EUKA</name>
<gene>
    <name evidence="1" type="ORF">EZS28_006605</name>
</gene>
<dbReference type="AlphaFoldDB" id="A0A5J4WUM4"/>
<proteinExistence type="predicted"/>
<evidence type="ECO:0000313" key="2">
    <source>
        <dbReference type="Proteomes" id="UP000324800"/>
    </source>
</evidence>
<organism evidence="1 2">
    <name type="scientific">Streblomastix strix</name>
    <dbReference type="NCBI Taxonomy" id="222440"/>
    <lineage>
        <taxon>Eukaryota</taxon>
        <taxon>Metamonada</taxon>
        <taxon>Preaxostyla</taxon>
        <taxon>Oxymonadida</taxon>
        <taxon>Streblomastigidae</taxon>
        <taxon>Streblomastix</taxon>
    </lineage>
</organism>
<sequence length="119" mass="13238">MLAQKIATEDSFMRRYKSSKMGAGTNIQITLQGSITSGIEDNSFILDAVPGFQDDQNNLVQFFVTRAYPTSTNAQITPQMHHLCDTMIKFTFEGAPDPQVLNFEIIGEVGETMIRSKLS</sequence>
<accession>A0A5J4WUM4</accession>
<dbReference type="EMBL" id="SNRW01001085">
    <property type="protein sequence ID" value="KAA6397869.1"/>
    <property type="molecule type" value="Genomic_DNA"/>
</dbReference>
<evidence type="ECO:0000313" key="1">
    <source>
        <dbReference type="EMBL" id="KAA6397869.1"/>
    </source>
</evidence>